<evidence type="ECO:0000313" key="1">
    <source>
        <dbReference type="EMBL" id="KAH7980996.1"/>
    </source>
</evidence>
<keyword evidence="2" id="KW-1185">Reference proteome</keyword>
<gene>
    <name evidence="1" type="ORF">HPB49_020795</name>
</gene>
<organism evidence="1 2">
    <name type="scientific">Dermacentor silvarum</name>
    <name type="common">Tick</name>
    <dbReference type="NCBI Taxonomy" id="543639"/>
    <lineage>
        <taxon>Eukaryota</taxon>
        <taxon>Metazoa</taxon>
        <taxon>Ecdysozoa</taxon>
        <taxon>Arthropoda</taxon>
        <taxon>Chelicerata</taxon>
        <taxon>Arachnida</taxon>
        <taxon>Acari</taxon>
        <taxon>Parasitiformes</taxon>
        <taxon>Ixodida</taxon>
        <taxon>Ixodoidea</taxon>
        <taxon>Ixodidae</taxon>
        <taxon>Rhipicephalinae</taxon>
        <taxon>Dermacentor</taxon>
    </lineage>
</organism>
<comment type="caution">
    <text evidence="1">The sequence shown here is derived from an EMBL/GenBank/DDBJ whole genome shotgun (WGS) entry which is preliminary data.</text>
</comment>
<reference evidence="1" key="1">
    <citation type="submission" date="2020-05" db="EMBL/GenBank/DDBJ databases">
        <title>Large-scale comparative analyses of tick genomes elucidate their genetic diversity and vector capacities.</title>
        <authorList>
            <person name="Jia N."/>
            <person name="Wang J."/>
            <person name="Shi W."/>
            <person name="Du L."/>
            <person name="Sun Y."/>
            <person name="Zhan W."/>
            <person name="Jiang J."/>
            <person name="Wang Q."/>
            <person name="Zhang B."/>
            <person name="Ji P."/>
            <person name="Sakyi L.B."/>
            <person name="Cui X."/>
            <person name="Yuan T."/>
            <person name="Jiang B."/>
            <person name="Yang W."/>
            <person name="Lam T.T.-Y."/>
            <person name="Chang Q."/>
            <person name="Ding S."/>
            <person name="Wang X."/>
            <person name="Zhu J."/>
            <person name="Ruan X."/>
            <person name="Zhao L."/>
            <person name="Wei J."/>
            <person name="Que T."/>
            <person name="Du C."/>
            <person name="Cheng J."/>
            <person name="Dai P."/>
            <person name="Han X."/>
            <person name="Huang E."/>
            <person name="Gao Y."/>
            <person name="Liu J."/>
            <person name="Shao H."/>
            <person name="Ye R."/>
            <person name="Li L."/>
            <person name="Wei W."/>
            <person name="Wang X."/>
            <person name="Wang C."/>
            <person name="Yang T."/>
            <person name="Huo Q."/>
            <person name="Li W."/>
            <person name="Guo W."/>
            <person name="Chen H."/>
            <person name="Zhou L."/>
            <person name="Ni X."/>
            <person name="Tian J."/>
            <person name="Zhou Y."/>
            <person name="Sheng Y."/>
            <person name="Liu T."/>
            <person name="Pan Y."/>
            <person name="Xia L."/>
            <person name="Li J."/>
            <person name="Zhao F."/>
            <person name="Cao W."/>
        </authorList>
    </citation>
    <scope>NUCLEOTIDE SEQUENCE</scope>
    <source>
        <strain evidence="1">Dsil-2018</strain>
    </source>
</reference>
<protein>
    <submittedName>
        <fullName evidence="1">Uncharacterized protein</fullName>
    </submittedName>
</protein>
<accession>A0ACB8E382</accession>
<proteinExistence type="predicted"/>
<sequence length="578" mass="64945">MVEDEEVGPCFLWTAYDPCVQDAVFEYVKAEAGPNSQVHFLRTESLSDELSTCTLFGFIVNALRKRKAFPNWRTTVLSIPEHYQALHLCTARAKQRSGKFDALGSEVMYADILYKRHLSNQHNPVESEYVQEYLDFLSHSNTSNNWQVLKAFRDALEEDSTLAVQVAKSVYLVHGPITTAFTKECIELLFQGRKARRIFTEAPLDISVNENYDVKDVSVRAEVSDVPEPDASTVEKLDSNTAEYTIRIVNAFLRILVNSRDELALATAMASPVIQLPHDAFTELKRLSLEKKSPMCQTAVSYVMRARLGGDSYAAPEDCPLKPYICKLAAFVDVLHKLQTAVEEDPTEVAIANILNTLSRRIRTASGHGLVWETVFRCRAELVQLALMFQKEGAENMDGANDGTLGIDTLCVLRRLSDFMSTRRLTCSPVSVIYNLDTNSTPLNIPHLIEYFKTPESESEDDGYDVPLTKRLFEKFEREGTPQLTAALRAMSDCKKKKKSSIRKVLDKATSGLPAQKVEPNMPQMKARRKEFASQAKPRKAAKRNILSDINSVAKKPRASSKVVCKDQARITSFFCKT</sequence>
<dbReference type="Proteomes" id="UP000821865">
    <property type="component" value="Chromosome 1"/>
</dbReference>
<evidence type="ECO:0000313" key="2">
    <source>
        <dbReference type="Proteomes" id="UP000821865"/>
    </source>
</evidence>
<name>A0ACB8E382_DERSI</name>
<dbReference type="EMBL" id="CM023470">
    <property type="protein sequence ID" value="KAH7980996.1"/>
    <property type="molecule type" value="Genomic_DNA"/>
</dbReference>